<gene>
    <name evidence="3" type="ORF">ACFPTP_16645</name>
</gene>
<feature type="domain" description="M23ase beta-sheet core" evidence="2">
    <location>
        <begin position="115"/>
        <end position="211"/>
    </location>
</feature>
<keyword evidence="1" id="KW-1133">Transmembrane helix</keyword>
<reference evidence="4" key="1">
    <citation type="journal article" date="2019" name="Int. J. Syst. Evol. Microbiol.">
        <title>The Global Catalogue of Microorganisms (GCM) 10K type strain sequencing project: providing services to taxonomists for standard genome sequencing and annotation.</title>
        <authorList>
            <consortium name="The Broad Institute Genomics Platform"/>
            <consortium name="The Broad Institute Genome Sequencing Center for Infectious Disease"/>
            <person name="Wu L."/>
            <person name="Ma J."/>
        </authorList>
    </citation>
    <scope>NUCLEOTIDE SEQUENCE [LARGE SCALE GENOMIC DNA]</scope>
    <source>
        <strain evidence="4">KACC 11299</strain>
    </source>
</reference>
<sequence>MREEKPKSPSQKNKSQKNRWFWPAIYAGIAIVFVGMIWGYNAVIQKGPNEAADGSTDPNAPPLVETNASNEVLKFPFNEDQLDSMAIIQDYYDVEASEEDRENALLVFNQTYVTNKGVSISMEGQPFEVLAAMSGTVTEVIVDQFKGAEVKIEHANGLTTLYGSLTGLLVKQGDEVVQGQSIGTATSNEWNAKAGTHLHFEVHKDGNPINPRSMLGF</sequence>
<dbReference type="PANTHER" id="PTHR21666:SF291">
    <property type="entry name" value="STAGE II SPORULATION PROTEIN Q"/>
    <property type="match status" value="1"/>
</dbReference>
<evidence type="ECO:0000313" key="3">
    <source>
        <dbReference type="EMBL" id="MFC5604867.1"/>
    </source>
</evidence>
<name>A0ABW0U1H1_9BACL</name>
<comment type="caution">
    <text evidence="3">The sequence shown here is derived from an EMBL/GenBank/DDBJ whole genome shotgun (WGS) entry which is preliminary data.</text>
</comment>
<dbReference type="Proteomes" id="UP001596071">
    <property type="component" value="Unassembled WGS sequence"/>
</dbReference>
<dbReference type="CDD" id="cd12797">
    <property type="entry name" value="M23_peptidase"/>
    <property type="match status" value="1"/>
</dbReference>
<dbReference type="InterPro" id="IPR016047">
    <property type="entry name" value="M23ase_b-sheet_dom"/>
</dbReference>
<protein>
    <submittedName>
        <fullName evidence="3">Peptidoglycan DD-metalloendopeptidase family protein</fullName>
    </submittedName>
</protein>
<evidence type="ECO:0000256" key="1">
    <source>
        <dbReference type="SAM" id="Phobius"/>
    </source>
</evidence>
<keyword evidence="1" id="KW-0472">Membrane</keyword>
<evidence type="ECO:0000259" key="2">
    <source>
        <dbReference type="Pfam" id="PF01551"/>
    </source>
</evidence>
<dbReference type="InterPro" id="IPR011055">
    <property type="entry name" value="Dup_hybrid_motif"/>
</dbReference>
<organism evidence="3 4">
    <name type="scientific">Sporosarcina koreensis</name>
    <dbReference type="NCBI Taxonomy" id="334735"/>
    <lineage>
        <taxon>Bacteria</taxon>
        <taxon>Bacillati</taxon>
        <taxon>Bacillota</taxon>
        <taxon>Bacilli</taxon>
        <taxon>Bacillales</taxon>
        <taxon>Caryophanaceae</taxon>
        <taxon>Sporosarcina</taxon>
    </lineage>
</organism>
<evidence type="ECO:0000313" key="4">
    <source>
        <dbReference type="Proteomes" id="UP001596071"/>
    </source>
</evidence>
<dbReference type="SUPFAM" id="SSF51261">
    <property type="entry name" value="Duplicated hybrid motif"/>
    <property type="match status" value="1"/>
</dbReference>
<dbReference type="Pfam" id="PF01551">
    <property type="entry name" value="Peptidase_M23"/>
    <property type="match status" value="1"/>
</dbReference>
<feature type="transmembrane region" description="Helical" evidence="1">
    <location>
        <begin position="20"/>
        <end position="40"/>
    </location>
</feature>
<dbReference type="Gene3D" id="2.70.70.10">
    <property type="entry name" value="Glucose Permease (Domain IIA)"/>
    <property type="match status" value="1"/>
</dbReference>
<keyword evidence="4" id="KW-1185">Reference proteome</keyword>
<keyword evidence="1" id="KW-0812">Transmembrane</keyword>
<dbReference type="InterPro" id="IPR050570">
    <property type="entry name" value="Cell_wall_metabolism_enzyme"/>
</dbReference>
<proteinExistence type="predicted"/>
<accession>A0ABW0U1H1</accession>
<dbReference type="PANTHER" id="PTHR21666">
    <property type="entry name" value="PEPTIDASE-RELATED"/>
    <property type="match status" value="1"/>
</dbReference>
<dbReference type="RefSeq" id="WP_381447121.1">
    <property type="nucleotide sequence ID" value="NZ_JBHSNP010000029.1"/>
</dbReference>
<dbReference type="EMBL" id="JBHSNP010000029">
    <property type="protein sequence ID" value="MFC5604867.1"/>
    <property type="molecule type" value="Genomic_DNA"/>
</dbReference>